<evidence type="ECO:0000313" key="2">
    <source>
        <dbReference type="Proteomes" id="UP000295008"/>
    </source>
</evidence>
<comment type="caution">
    <text evidence="1">The sequence shown here is derived from an EMBL/GenBank/DDBJ whole genome shotgun (WGS) entry which is preliminary data.</text>
</comment>
<protein>
    <submittedName>
        <fullName evidence="1">Uncharacterized protein</fullName>
    </submittedName>
</protein>
<accession>A0A4R1RWA2</accession>
<sequence>MDKAESNGFFGYFFAAKKVTRRRNRGPKEQASKSFPLCIPPDLLLAVCQDMFLFFFSSLYVHGLDYFLLCES</sequence>
<proteinExistence type="predicted"/>
<keyword evidence="2" id="KW-1185">Reference proteome</keyword>
<gene>
    <name evidence="1" type="ORF">EDC14_100941</name>
</gene>
<name>A0A4R1RWA2_HYDET</name>
<dbReference type="RefSeq" id="WP_132014001.1">
    <property type="nucleotide sequence ID" value="NZ_SLUN01000009.1"/>
</dbReference>
<dbReference type="Proteomes" id="UP000295008">
    <property type="component" value="Unassembled WGS sequence"/>
</dbReference>
<dbReference type="AlphaFoldDB" id="A0A4R1RWA2"/>
<evidence type="ECO:0000313" key="1">
    <source>
        <dbReference type="EMBL" id="TCL70724.1"/>
    </source>
</evidence>
<organism evidence="1 2">
    <name type="scientific">Hydrogenispora ethanolica</name>
    <dbReference type="NCBI Taxonomy" id="1082276"/>
    <lineage>
        <taxon>Bacteria</taxon>
        <taxon>Bacillati</taxon>
        <taxon>Bacillota</taxon>
        <taxon>Hydrogenispora</taxon>
    </lineage>
</organism>
<dbReference type="EMBL" id="SLUN01000009">
    <property type="protein sequence ID" value="TCL70724.1"/>
    <property type="molecule type" value="Genomic_DNA"/>
</dbReference>
<reference evidence="1 2" key="1">
    <citation type="submission" date="2019-03" db="EMBL/GenBank/DDBJ databases">
        <title>Genomic Encyclopedia of Type Strains, Phase IV (KMG-IV): sequencing the most valuable type-strain genomes for metagenomic binning, comparative biology and taxonomic classification.</title>
        <authorList>
            <person name="Goeker M."/>
        </authorList>
    </citation>
    <scope>NUCLEOTIDE SEQUENCE [LARGE SCALE GENOMIC DNA]</scope>
    <source>
        <strain evidence="1 2">LX-B</strain>
    </source>
</reference>